<feature type="domain" description="CENP-V/GFA" evidence="5">
    <location>
        <begin position="14"/>
        <end position="125"/>
    </location>
</feature>
<evidence type="ECO:0000256" key="4">
    <source>
        <dbReference type="ARBA" id="ARBA00023239"/>
    </source>
</evidence>
<keyword evidence="3" id="KW-0862">Zinc</keyword>
<evidence type="ECO:0000256" key="2">
    <source>
        <dbReference type="ARBA" id="ARBA00022723"/>
    </source>
</evidence>
<dbReference type="OrthoDB" id="9807246at2"/>
<dbReference type="EMBL" id="ONZF01000004">
    <property type="protein sequence ID" value="SPJ24405.1"/>
    <property type="molecule type" value="Genomic_DNA"/>
</dbReference>
<dbReference type="PANTHER" id="PTHR33337:SF40">
    <property type="entry name" value="CENP-V_GFA DOMAIN-CONTAINING PROTEIN-RELATED"/>
    <property type="match status" value="1"/>
</dbReference>
<dbReference type="Gene3D" id="3.90.1590.10">
    <property type="entry name" value="glutathione-dependent formaldehyde- activating enzyme (gfa)"/>
    <property type="match status" value="1"/>
</dbReference>
<dbReference type="AlphaFoldDB" id="A0A2R8BW87"/>
<dbReference type="Proteomes" id="UP000244912">
    <property type="component" value="Unassembled WGS sequence"/>
</dbReference>
<evidence type="ECO:0000256" key="3">
    <source>
        <dbReference type="ARBA" id="ARBA00022833"/>
    </source>
</evidence>
<keyword evidence="7" id="KW-1185">Reference proteome</keyword>
<evidence type="ECO:0000256" key="1">
    <source>
        <dbReference type="ARBA" id="ARBA00005495"/>
    </source>
</evidence>
<evidence type="ECO:0000313" key="7">
    <source>
        <dbReference type="Proteomes" id="UP000244912"/>
    </source>
</evidence>
<comment type="similarity">
    <text evidence="1">Belongs to the Gfa family.</text>
</comment>
<organism evidence="6 7">
    <name type="scientific">Palleronia abyssalis</name>
    <dbReference type="NCBI Taxonomy" id="1501240"/>
    <lineage>
        <taxon>Bacteria</taxon>
        <taxon>Pseudomonadati</taxon>
        <taxon>Pseudomonadota</taxon>
        <taxon>Alphaproteobacteria</taxon>
        <taxon>Rhodobacterales</taxon>
        <taxon>Roseobacteraceae</taxon>
        <taxon>Palleronia</taxon>
    </lineage>
</organism>
<name>A0A2R8BW87_9RHOB</name>
<dbReference type="InterPro" id="IPR011057">
    <property type="entry name" value="Mss4-like_sf"/>
</dbReference>
<dbReference type="Pfam" id="PF04828">
    <property type="entry name" value="GFA"/>
    <property type="match status" value="1"/>
</dbReference>
<evidence type="ECO:0000259" key="5">
    <source>
        <dbReference type="PROSITE" id="PS51891"/>
    </source>
</evidence>
<dbReference type="RefSeq" id="WP_108894238.1">
    <property type="nucleotide sequence ID" value="NZ_ONZF01000004.1"/>
</dbReference>
<dbReference type="PROSITE" id="PS51891">
    <property type="entry name" value="CENP_V_GFA"/>
    <property type="match status" value="1"/>
</dbReference>
<dbReference type="GO" id="GO:0046872">
    <property type="term" value="F:metal ion binding"/>
    <property type="evidence" value="ECO:0007669"/>
    <property type="project" value="UniProtKB-KW"/>
</dbReference>
<dbReference type="PANTHER" id="PTHR33337">
    <property type="entry name" value="GFA DOMAIN-CONTAINING PROTEIN"/>
    <property type="match status" value="1"/>
</dbReference>
<sequence length="145" mass="15461">MTDFLEADPADLSTTGGCLCSEVSYRVTGRLRPVVACHCTQCRRTSGHFSAATSALREDIEVEGEVRWYQSSDAARRGFCPICGSNLFWDGGGARLSIFAGTLDGPTGLTTQGHIFCASKGDYYEIADSTKQAAGADSDMTTQKA</sequence>
<keyword evidence="4" id="KW-0456">Lyase</keyword>
<evidence type="ECO:0000313" key="6">
    <source>
        <dbReference type="EMBL" id="SPJ24405.1"/>
    </source>
</evidence>
<keyword evidence="2" id="KW-0479">Metal-binding</keyword>
<gene>
    <name evidence="6" type="ORF">PAA8504_02234</name>
</gene>
<dbReference type="InterPro" id="IPR006913">
    <property type="entry name" value="CENP-V/GFA"/>
</dbReference>
<dbReference type="GO" id="GO:0016846">
    <property type="term" value="F:carbon-sulfur lyase activity"/>
    <property type="evidence" value="ECO:0007669"/>
    <property type="project" value="InterPro"/>
</dbReference>
<protein>
    <recommendedName>
        <fullName evidence="5">CENP-V/GFA domain-containing protein</fullName>
    </recommendedName>
</protein>
<proteinExistence type="inferred from homology"/>
<dbReference type="SUPFAM" id="SSF51316">
    <property type="entry name" value="Mss4-like"/>
    <property type="match status" value="1"/>
</dbReference>
<reference evidence="6 7" key="1">
    <citation type="submission" date="2018-03" db="EMBL/GenBank/DDBJ databases">
        <authorList>
            <person name="Keele B.F."/>
        </authorList>
    </citation>
    <scope>NUCLEOTIDE SEQUENCE [LARGE SCALE GENOMIC DNA]</scope>
    <source>
        <strain evidence="6 7">CECT 8504</strain>
    </source>
</reference>
<accession>A0A2R8BW87</accession>